<feature type="signal peptide" evidence="1">
    <location>
        <begin position="1"/>
        <end position="18"/>
    </location>
</feature>
<keyword evidence="1" id="KW-0732">Signal</keyword>
<evidence type="ECO:0008006" key="4">
    <source>
        <dbReference type="Google" id="ProtNLM"/>
    </source>
</evidence>
<name>A0AA96GAA3_9BACT</name>
<protein>
    <recommendedName>
        <fullName evidence="4">Secreted protein</fullName>
    </recommendedName>
</protein>
<evidence type="ECO:0000313" key="3">
    <source>
        <dbReference type="Proteomes" id="UP001302719"/>
    </source>
</evidence>
<dbReference type="AlphaFoldDB" id="A0AA96GAA3"/>
<feature type="chain" id="PRO_5041706195" description="Secreted protein" evidence="1">
    <location>
        <begin position="19"/>
        <end position="118"/>
    </location>
</feature>
<evidence type="ECO:0000256" key="1">
    <source>
        <dbReference type="SAM" id="SignalP"/>
    </source>
</evidence>
<dbReference type="EMBL" id="CP116967">
    <property type="protein sequence ID" value="WNM58359.1"/>
    <property type="molecule type" value="Genomic_DNA"/>
</dbReference>
<sequence>MKAFTSICFLFVSLSAEASTFDLVVAGKRCSEGQSKQLECNYGVGHDLWVTISGIGQKDGAVTFMKSDENGDYYAAFGLMHECVIVKPGKKTEEFLDFAFISPRTGKVFSAWQECQGE</sequence>
<keyword evidence="3" id="KW-1185">Reference proteome</keyword>
<gene>
    <name evidence="2" type="ORF">PP769_00945</name>
</gene>
<evidence type="ECO:0000313" key="2">
    <source>
        <dbReference type="EMBL" id="WNM58359.1"/>
    </source>
</evidence>
<dbReference type="RefSeq" id="WP_312644084.1">
    <property type="nucleotide sequence ID" value="NZ_CP116967.1"/>
</dbReference>
<organism evidence="2 3">
    <name type="scientific">Candidatus Nitrospira allomarina</name>
    <dbReference type="NCBI Taxonomy" id="3020900"/>
    <lineage>
        <taxon>Bacteria</taxon>
        <taxon>Pseudomonadati</taxon>
        <taxon>Nitrospirota</taxon>
        <taxon>Nitrospiria</taxon>
        <taxon>Nitrospirales</taxon>
        <taxon>Nitrospiraceae</taxon>
        <taxon>Nitrospira</taxon>
    </lineage>
</organism>
<dbReference type="Proteomes" id="UP001302719">
    <property type="component" value="Chromosome"/>
</dbReference>
<dbReference type="KEGG" id="nall:PP769_00945"/>
<proteinExistence type="predicted"/>
<accession>A0AA96GAA3</accession>
<reference evidence="2 3" key="1">
    <citation type="submission" date="2023-01" db="EMBL/GenBank/DDBJ databases">
        <title>Cultivation and genomic characterization of new, ubiquitous marine nitrite-oxidizing bacteria from the Nitrospirales.</title>
        <authorList>
            <person name="Mueller A.J."/>
            <person name="Daebeler A."/>
            <person name="Herbold C.W."/>
            <person name="Kirkegaard R.H."/>
            <person name="Daims H."/>
        </authorList>
    </citation>
    <scope>NUCLEOTIDE SEQUENCE [LARGE SCALE GENOMIC DNA]</scope>
    <source>
        <strain evidence="2 3">VA</strain>
    </source>
</reference>